<reference evidence="4" key="1">
    <citation type="submission" date="2004-09" db="EMBL/GenBank/DDBJ databases">
        <title>cDNA cloning of the genes involved in gentiodelphin biosynthesis from Gentiana scabra.</title>
        <authorList>
            <person name="Noda N."/>
        </authorList>
    </citation>
    <scope>NUCLEOTIDE SEQUENCE</scope>
    <source>
        <tissue evidence="4">Petal</tissue>
    </source>
</reference>
<sequence length="482" mass="54185">MDQLHVFFFPFLANGHILPTIDMAKLFSSRGVKATLITTHNNSAIFLKAISRSKILGFDISVLTIKFPSAEFGLPEGYETADQARSIDMMDEFFRACILLQEPLEELLKEHRPQALVADLFFYWANDAAAKFGIPRLLFHGSSSFAMISAESVRRNKPYKNLSSDSDPFVVPDIPDKIILTKSQVPTPDETEENNTHITEMWKNISESENDCYGVIVNSFYELEPDYVDYCKNVLGRRAWHIGPLLLCNNEGEDVAQRGKKSDIDAHECLNWLDSKNPYSVVYVCFGSMANFNAAQLHELAMGLEESGQEFIWVVRTCVDEKDESKWFPDGFEKRVQENNKGLIIKGWAPQVLILEHEAVGAFVSHCGWNSTLEGICGGVAMVTWPLFAEQFYNEKLMTDILRTGVPVGSLQWSRVTTSAVVVKREAISKAVRRLMAEEEGVDIRNRAKALKEKAKKAVEEGGSSYSDLSALLDELSSYPHN</sequence>
<organism evidence="4">
    <name type="scientific">Gentiana scabra var. buergeri</name>
    <dbReference type="NCBI Taxonomy" id="292588"/>
    <lineage>
        <taxon>Eukaryota</taxon>
        <taxon>Viridiplantae</taxon>
        <taxon>Streptophyta</taxon>
        <taxon>Embryophyta</taxon>
        <taxon>Tracheophyta</taxon>
        <taxon>Spermatophyta</taxon>
        <taxon>Magnoliopsida</taxon>
        <taxon>eudicotyledons</taxon>
        <taxon>Gunneridae</taxon>
        <taxon>Pentapetalae</taxon>
        <taxon>asterids</taxon>
        <taxon>lamiids</taxon>
        <taxon>Gentianales</taxon>
        <taxon>Gentianaceae</taxon>
        <taxon>Gentianeae</taxon>
        <taxon>Gentianinae</taxon>
        <taxon>Gentiana</taxon>
    </lineage>
</organism>
<dbReference type="InterPro" id="IPR002213">
    <property type="entry name" value="UDP_glucos_trans"/>
</dbReference>
<dbReference type="Gene3D" id="3.40.50.2000">
    <property type="entry name" value="Glycogen Phosphorylase B"/>
    <property type="match status" value="2"/>
</dbReference>
<dbReference type="FunFam" id="3.40.50.2000:FF:000047">
    <property type="entry name" value="Glycosyltransferase"/>
    <property type="match status" value="1"/>
</dbReference>
<dbReference type="CAZy" id="GT1">
    <property type="family name" value="Glycosyltransferase Family 1"/>
</dbReference>
<protein>
    <submittedName>
        <fullName evidence="4">UDP-glucose:anthocyanin 3'-O-glucosyltransferase</fullName>
    </submittedName>
</protein>
<dbReference type="SUPFAM" id="SSF53756">
    <property type="entry name" value="UDP-Glycosyltransferase/glycogen phosphorylase"/>
    <property type="match status" value="1"/>
</dbReference>
<dbReference type="CDD" id="cd03784">
    <property type="entry name" value="GT1_Gtf-like"/>
    <property type="match status" value="1"/>
</dbReference>
<dbReference type="EMBL" id="AB189922">
    <property type="protein sequence ID" value="BAD44686.1"/>
    <property type="molecule type" value="mRNA"/>
</dbReference>
<keyword evidence="3 4" id="KW-0808">Transferase</keyword>
<keyword evidence="2" id="KW-0328">Glycosyltransferase</keyword>
<dbReference type="GO" id="GO:0035251">
    <property type="term" value="F:UDP-glucosyltransferase activity"/>
    <property type="evidence" value="ECO:0007669"/>
    <property type="project" value="TreeGrafter"/>
</dbReference>
<comment type="similarity">
    <text evidence="1">Belongs to the UDP-glycosyltransferase family.</text>
</comment>
<dbReference type="PANTHER" id="PTHR48047:SF45">
    <property type="entry name" value="SCOPOLETIN GLUCOSYLTRANSFERASE-LIKE"/>
    <property type="match status" value="1"/>
</dbReference>
<dbReference type="PANTHER" id="PTHR48047">
    <property type="entry name" value="GLYCOSYLTRANSFERASE"/>
    <property type="match status" value="1"/>
</dbReference>
<evidence type="ECO:0000256" key="3">
    <source>
        <dbReference type="ARBA" id="ARBA00022679"/>
    </source>
</evidence>
<dbReference type="FunFam" id="3.40.50.2000:FF:000071">
    <property type="entry name" value="Glycosyltransferase"/>
    <property type="match status" value="1"/>
</dbReference>
<gene>
    <name evidence="4" type="primary">Gs3'GT1</name>
</gene>
<dbReference type="Pfam" id="PF00201">
    <property type="entry name" value="UDPGT"/>
    <property type="match status" value="1"/>
</dbReference>
<accession>Q65YR6</accession>
<evidence type="ECO:0000313" key="4">
    <source>
        <dbReference type="EMBL" id="BAD44686.1"/>
    </source>
</evidence>
<dbReference type="AlphaFoldDB" id="Q65YR6"/>
<proteinExistence type="evidence at transcript level"/>
<name>Q65YR6_9GENT</name>
<evidence type="ECO:0000256" key="1">
    <source>
        <dbReference type="ARBA" id="ARBA00009995"/>
    </source>
</evidence>
<evidence type="ECO:0000256" key="2">
    <source>
        <dbReference type="ARBA" id="ARBA00022676"/>
    </source>
</evidence>